<dbReference type="AlphaFoldDB" id="A0AAV9JV39"/>
<feature type="compositionally biased region" description="Basic and acidic residues" evidence="2">
    <location>
        <begin position="73"/>
        <end position="113"/>
    </location>
</feature>
<feature type="compositionally biased region" description="Basic and acidic residues" evidence="2">
    <location>
        <begin position="1"/>
        <end position="38"/>
    </location>
</feature>
<feature type="coiled-coil region" evidence="1">
    <location>
        <begin position="249"/>
        <end position="276"/>
    </location>
</feature>
<organism evidence="3 4">
    <name type="scientific">Oleoguttula mirabilis</name>
    <dbReference type="NCBI Taxonomy" id="1507867"/>
    <lineage>
        <taxon>Eukaryota</taxon>
        <taxon>Fungi</taxon>
        <taxon>Dikarya</taxon>
        <taxon>Ascomycota</taxon>
        <taxon>Pezizomycotina</taxon>
        <taxon>Dothideomycetes</taxon>
        <taxon>Dothideomycetidae</taxon>
        <taxon>Mycosphaerellales</taxon>
        <taxon>Teratosphaeriaceae</taxon>
        <taxon>Oleoguttula</taxon>
    </lineage>
</organism>
<keyword evidence="4" id="KW-1185">Reference proteome</keyword>
<keyword evidence="1" id="KW-0175">Coiled coil</keyword>
<evidence type="ECO:0000256" key="2">
    <source>
        <dbReference type="SAM" id="MobiDB-lite"/>
    </source>
</evidence>
<dbReference type="EMBL" id="JAVFHQ010000004">
    <property type="protein sequence ID" value="KAK4549459.1"/>
    <property type="molecule type" value="Genomic_DNA"/>
</dbReference>
<evidence type="ECO:0000313" key="3">
    <source>
        <dbReference type="EMBL" id="KAK4549459.1"/>
    </source>
</evidence>
<evidence type="ECO:0000256" key="1">
    <source>
        <dbReference type="SAM" id="Coils"/>
    </source>
</evidence>
<comment type="caution">
    <text evidence="3">The sequence shown here is derived from an EMBL/GenBank/DDBJ whole genome shotgun (WGS) entry which is preliminary data.</text>
</comment>
<reference evidence="3 4" key="1">
    <citation type="submission" date="2021-11" db="EMBL/GenBank/DDBJ databases">
        <title>Black yeast isolated from Biological Soil Crust.</title>
        <authorList>
            <person name="Kurbessoian T."/>
        </authorList>
    </citation>
    <scope>NUCLEOTIDE SEQUENCE [LARGE SCALE GENOMIC DNA]</scope>
    <source>
        <strain evidence="3 4">CCFEE 5522</strain>
    </source>
</reference>
<feature type="region of interest" description="Disordered" evidence="2">
    <location>
        <begin position="1"/>
        <end position="113"/>
    </location>
</feature>
<dbReference type="Proteomes" id="UP001324427">
    <property type="component" value="Unassembled WGS sequence"/>
</dbReference>
<proteinExistence type="predicted"/>
<protein>
    <submittedName>
        <fullName evidence="3">Uncharacterized protein</fullName>
    </submittedName>
</protein>
<feature type="region of interest" description="Disordered" evidence="2">
    <location>
        <begin position="367"/>
        <end position="397"/>
    </location>
</feature>
<evidence type="ECO:0000313" key="4">
    <source>
        <dbReference type="Proteomes" id="UP001324427"/>
    </source>
</evidence>
<feature type="region of interest" description="Disordered" evidence="2">
    <location>
        <begin position="500"/>
        <end position="530"/>
    </location>
</feature>
<gene>
    <name evidence="3" type="ORF">LTR36_006456</name>
</gene>
<name>A0AAV9JV39_9PEZI</name>
<accession>A0AAV9JV39</accession>
<sequence>MKRKASDSVDGRAPKAQKQELAAKSRREREVEALERSDASALADRGIEIDGSNAAHPSKIDVPAADVSGSTKLPDETKSSGHDNAKLHEVEEALTGDHDHTKGAQAERDVEEHHLPKEKVHNEAEDAALAVEKAGDAHKLPGPTSAKTSFADLSVGRRLLHLLVVACEHRRAGLIKVRYSATLETQLNQAQNNMDVRNERDRVRATLCLLESQQRARIRELARIAKRGMVSNQELELLPVEWFSNFETLQEHQRAVNELQQKIARLDQDLSVLKTQQSVLYAKRTDILLEYGDDDERERAAVEVDGQLKTLQAALSGISGHRARLQCDLDVTVRREELVAQHTLEIADEALINAGLMSPCDELHKTVDAEGPAKTPPNALGRPSTRAQEDRPAERAVSLPGQALTEVKGDDHLPDMQKIVQDGRCRELQDARRAWSEASRDFRKVRQDYDGNLADFLTRKEEGKVTGTKTHFDAGFFIARNESNNKLTLAQDRFERAKKAAQRVGALPDQEQTSDFADQPGDGYTSAQIEGYVRTLDRDAIERWR</sequence>